<dbReference type="Pfam" id="PF16925">
    <property type="entry name" value="TetR_C_13"/>
    <property type="match status" value="1"/>
</dbReference>
<dbReference type="GO" id="GO:0003677">
    <property type="term" value="F:DNA binding"/>
    <property type="evidence" value="ECO:0007669"/>
    <property type="project" value="UniProtKB-UniRule"/>
</dbReference>
<dbReference type="OrthoDB" id="9795242at2"/>
<dbReference type="InterPro" id="IPR001647">
    <property type="entry name" value="HTH_TetR"/>
</dbReference>
<dbReference type="PRINTS" id="PR00455">
    <property type="entry name" value="HTHTETR"/>
</dbReference>
<comment type="caution">
    <text evidence="6">The sequence shown here is derived from an EMBL/GenBank/DDBJ whole genome shotgun (WGS) entry which is preliminary data.</text>
</comment>
<gene>
    <name evidence="6" type="ORF">E6C55_04210</name>
</gene>
<accession>A0A4S4C7T1</accession>
<evidence type="ECO:0000256" key="4">
    <source>
        <dbReference type="PROSITE-ProRule" id="PRU00335"/>
    </source>
</evidence>
<dbReference type="Proteomes" id="UP000310636">
    <property type="component" value="Unassembled WGS sequence"/>
</dbReference>
<dbReference type="Gene3D" id="1.10.10.60">
    <property type="entry name" value="Homeodomain-like"/>
    <property type="match status" value="1"/>
</dbReference>
<dbReference type="InterPro" id="IPR036271">
    <property type="entry name" value="Tet_transcr_reg_TetR-rel_C_sf"/>
</dbReference>
<evidence type="ECO:0000256" key="1">
    <source>
        <dbReference type="ARBA" id="ARBA00023015"/>
    </source>
</evidence>
<keyword evidence="2 4" id="KW-0238">DNA-binding</keyword>
<feature type="DNA-binding region" description="H-T-H motif" evidence="4">
    <location>
        <begin position="29"/>
        <end position="48"/>
    </location>
</feature>
<dbReference type="InterPro" id="IPR011075">
    <property type="entry name" value="TetR_C"/>
</dbReference>
<dbReference type="AlphaFoldDB" id="A0A4S4C7T1"/>
<name>A0A4S4C7T1_9BACL</name>
<evidence type="ECO:0000259" key="5">
    <source>
        <dbReference type="PROSITE" id="PS50977"/>
    </source>
</evidence>
<dbReference type="PANTHER" id="PTHR47506:SF10">
    <property type="entry name" value="TRANSCRIPTIONAL REGULATORY PROTEIN"/>
    <property type="match status" value="1"/>
</dbReference>
<protein>
    <submittedName>
        <fullName evidence="6">TetR/AcrR family transcriptional regulator</fullName>
    </submittedName>
</protein>
<evidence type="ECO:0000256" key="2">
    <source>
        <dbReference type="ARBA" id="ARBA00023125"/>
    </source>
</evidence>
<feature type="domain" description="HTH tetR-type" evidence="5">
    <location>
        <begin position="6"/>
        <end position="66"/>
    </location>
</feature>
<dbReference type="Gene3D" id="1.10.357.10">
    <property type="entry name" value="Tetracycline Repressor, domain 2"/>
    <property type="match status" value="1"/>
</dbReference>
<evidence type="ECO:0000313" key="6">
    <source>
        <dbReference type="EMBL" id="THF83382.1"/>
    </source>
</evidence>
<keyword evidence="3" id="KW-0804">Transcription</keyword>
<evidence type="ECO:0000256" key="3">
    <source>
        <dbReference type="ARBA" id="ARBA00023163"/>
    </source>
</evidence>
<evidence type="ECO:0000313" key="7">
    <source>
        <dbReference type="Proteomes" id="UP000310636"/>
    </source>
</evidence>
<keyword evidence="7" id="KW-1185">Reference proteome</keyword>
<proteinExistence type="predicted"/>
<reference evidence="6 7" key="1">
    <citation type="submission" date="2019-04" db="EMBL/GenBank/DDBJ databases">
        <title>Cohnella sp. nov. isolated from preserved vegetables.</title>
        <authorList>
            <person name="Lin S.-Y."/>
            <person name="Hung M.-H."/>
            <person name="Young C.-C."/>
        </authorList>
    </citation>
    <scope>NUCLEOTIDE SEQUENCE [LARGE SCALE GENOMIC DNA]</scope>
    <source>
        <strain evidence="6 7">CC-MHH1044</strain>
    </source>
</reference>
<dbReference type="PANTHER" id="PTHR47506">
    <property type="entry name" value="TRANSCRIPTIONAL REGULATORY PROTEIN"/>
    <property type="match status" value="1"/>
</dbReference>
<dbReference type="InterPro" id="IPR009057">
    <property type="entry name" value="Homeodomain-like_sf"/>
</dbReference>
<dbReference type="SUPFAM" id="SSF46689">
    <property type="entry name" value="Homeodomain-like"/>
    <property type="match status" value="1"/>
</dbReference>
<dbReference type="Pfam" id="PF00440">
    <property type="entry name" value="TetR_N"/>
    <property type="match status" value="1"/>
</dbReference>
<dbReference type="PROSITE" id="PS50977">
    <property type="entry name" value="HTH_TETR_2"/>
    <property type="match status" value="1"/>
</dbReference>
<keyword evidence="1" id="KW-0805">Transcription regulation</keyword>
<dbReference type="SUPFAM" id="SSF48498">
    <property type="entry name" value="Tetracyclin repressor-like, C-terminal domain"/>
    <property type="match status" value="1"/>
</dbReference>
<sequence length="191" mass="21541">MGRNKEFDREQVLHQAMLVFWEKGFEGASIPDLLQAMGLSRSSLYETFGDKESLYLEAIELYKKRSLSKRRLLENPTSAKEGIRQYFDRHISAALDEASPHGCLITIATVGMDSPDEQTRAAIRDSFDGLEKCFIDVLRRGQQTGEIAADQDVKTMATLLLSLNHGINVVTKMKPDRQQYDDMIEAVLGLL</sequence>
<dbReference type="EMBL" id="SSOB01000004">
    <property type="protein sequence ID" value="THF83382.1"/>
    <property type="molecule type" value="Genomic_DNA"/>
</dbReference>
<organism evidence="6 7">
    <name type="scientific">Cohnella fermenti</name>
    <dbReference type="NCBI Taxonomy" id="2565925"/>
    <lineage>
        <taxon>Bacteria</taxon>
        <taxon>Bacillati</taxon>
        <taxon>Bacillota</taxon>
        <taxon>Bacilli</taxon>
        <taxon>Bacillales</taxon>
        <taxon>Paenibacillaceae</taxon>
        <taxon>Cohnella</taxon>
    </lineage>
</organism>